<dbReference type="Proteomes" id="UP001386955">
    <property type="component" value="Unassembled WGS sequence"/>
</dbReference>
<accession>A0AAN9SIM0</accession>
<organism evidence="2 3">
    <name type="scientific">Psophocarpus tetragonolobus</name>
    <name type="common">Winged bean</name>
    <name type="synonym">Dolichos tetragonolobus</name>
    <dbReference type="NCBI Taxonomy" id="3891"/>
    <lineage>
        <taxon>Eukaryota</taxon>
        <taxon>Viridiplantae</taxon>
        <taxon>Streptophyta</taxon>
        <taxon>Embryophyta</taxon>
        <taxon>Tracheophyta</taxon>
        <taxon>Spermatophyta</taxon>
        <taxon>Magnoliopsida</taxon>
        <taxon>eudicotyledons</taxon>
        <taxon>Gunneridae</taxon>
        <taxon>Pentapetalae</taxon>
        <taxon>rosids</taxon>
        <taxon>fabids</taxon>
        <taxon>Fabales</taxon>
        <taxon>Fabaceae</taxon>
        <taxon>Papilionoideae</taxon>
        <taxon>50 kb inversion clade</taxon>
        <taxon>NPAAA clade</taxon>
        <taxon>indigoferoid/millettioid clade</taxon>
        <taxon>Phaseoleae</taxon>
        <taxon>Psophocarpus</taxon>
    </lineage>
</organism>
<feature type="region of interest" description="Disordered" evidence="1">
    <location>
        <begin position="115"/>
        <end position="152"/>
    </location>
</feature>
<evidence type="ECO:0000256" key="1">
    <source>
        <dbReference type="SAM" id="MobiDB-lite"/>
    </source>
</evidence>
<evidence type="ECO:0000313" key="3">
    <source>
        <dbReference type="Proteomes" id="UP001386955"/>
    </source>
</evidence>
<sequence>MSLAVFNVKILDLPDKIFARETLLCVAIESGFGSTFLPSTMPLSFQMIFLKGTLAPTITSQFSSTPNITLTTPVNSGLYIGQEILVKEALDSEQFGKLIAETSKIILKGGHIKTKSEAQKRASLKRTTKGGGKSPPQEGAYRSISPTNNSVL</sequence>
<gene>
    <name evidence="2" type="ORF">VNO78_14860</name>
</gene>
<dbReference type="AlphaFoldDB" id="A0AAN9SIM0"/>
<proteinExistence type="predicted"/>
<evidence type="ECO:0000313" key="2">
    <source>
        <dbReference type="EMBL" id="KAK7394337.1"/>
    </source>
</evidence>
<reference evidence="2 3" key="1">
    <citation type="submission" date="2024-01" db="EMBL/GenBank/DDBJ databases">
        <title>The genomes of 5 underutilized Papilionoideae crops provide insights into root nodulation and disease resistanc.</title>
        <authorList>
            <person name="Jiang F."/>
        </authorList>
    </citation>
    <scope>NUCLEOTIDE SEQUENCE [LARGE SCALE GENOMIC DNA]</scope>
    <source>
        <strain evidence="2">DUOXIRENSHENG_FW03</strain>
        <tissue evidence="2">Leaves</tissue>
    </source>
</reference>
<name>A0AAN9SIM0_PSOTE</name>
<comment type="caution">
    <text evidence="2">The sequence shown here is derived from an EMBL/GenBank/DDBJ whole genome shotgun (WGS) entry which is preliminary data.</text>
</comment>
<keyword evidence="3" id="KW-1185">Reference proteome</keyword>
<protein>
    <submittedName>
        <fullName evidence="2">Uncharacterized protein</fullName>
    </submittedName>
</protein>
<dbReference type="EMBL" id="JAYMYS010000004">
    <property type="protein sequence ID" value="KAK7394337.1"/>
    <property type="molecule type" value="Genomic_DNA"/>
</dbReference>